<name>A0ABW0KTB4_9BACT</name>
<gene>
    <name evidence="2" type="ORF">ACFQDI_17875</name>
</gene>
<proteinExistence type="predicted"/>
<dbReference type="Gene3D" id="3.40.190.10">
    <property type="entry name" value="Periplasmic binding protein-like II"/>
    <property type="match status" value="2"/>
</dbReference>
<evidence type="ECO:0000256" key="1">
    <source>
        <dbReference type="SAM" id="SignalP"/>
    </source>
</evidence>
<accession>A0ABW0KTB4</accession>
<feature type="signal peptide" evidence="1">
    <location>
        <begin position="1"/>
        <end position="21"/>
    </location>
</feature>
<feature type="chain" id="PRO_5046439039" evidence="1">
    <location>
        <begin position="22"/>
        <end position="377"/>
    </location>
</feature>
<organism evidence="2 3">
    <name type="scientific">Prosthecobacter fluviatilis</name>
    <dbReference type="NCBI Taxonomy" id="445931"/>
    <lineage>
        <taxon>Bacteria</taxon>
        <taxon>Pseudomonadati</taxon>
        <taxon>Verrucomicrobiota</taxon>
        <taxon>Verrucomicrobiia</taxon>
        <taxon>Verrucomicrobiales</taxon>
        <taxon>Verrucomicrobiaceae</taxon>
        <taxon>Prosthecobacter</taxon>
    </lineage>
</organism>
<sequence length="377" mass="38538">MKNSFLKVATLGALLTTSASAANYTINLTGSTAFRSSTHAAIVANLTSPTFAYTDKASNGRDKATYVIFKGTIGSDNYTIRCTWSGSVEGVIDVGHQNSIPALPTSQATTTSPGTALVNSSEATFATATMTPDGAMSDVFQSSTSETATLNDKVVAVVPFKFIASNGAPAGIDNMTPQIFRTIYGPGGAPQSILTGNPADTNYVIGVGRDIGSGTRATAMAESGYGIFTAPSQYIITTAGSSWSIGNAVSQSGTSGYTSGSTLAGDLAKSSSDGLVAVGYVGVADFNVNNVELKYNGVSYSAANVYNGKYTFWGYEHLFTPTRVSTATSGNDLAAKNFFANVGTTLASNPGAAGLNPANMQVHRDGDGATVLAGPLP</sequence>
<dbReference type="EMBL" id="JBHSMQ010000007">
    <property type="protein sequence ID" value="MFC5456740.1"/>
    <property type="molecule type" value="Genomic_DNA"/>
</dbReference>
<keyword evidence="3" id="KW-1185">Reference proteome</keyword>
<dbReference type="Proteomes" id="UP001596052">
    <property type="component" value="Unassembled WGS sequence"/>
</dbReference>
<comment type="caution">
    <text evidence="2">The sequence shown here is derived from an EMBL/GenBank/DDBJ whole genome shotgun (WGS) entry which is preliminary data.</text>
</comment>
<protein>
    <submittedName>
        <fullName evidence="2">Uncharacterized protein</fullName>
    </submittedName>
</protein>
<keyword evidence="1" id="KW-0732">Signal</keyword>
<dbReference type="RefSeq" id="WP_377169294.1">
    <property type="nucleotide sequence ID" value="NZ_JBHSMQ010000007.1"/>
</dbReference>
<evidence type="ECO:0000313" key="2">
    <source>
        <dbReference type="EMBL" id="MFC5456740.1"/>
    </source>
</evidence>
<evidence type="ECO:0000313" key="3">
    <source>
        <dbReference type="Proteomes" id="UP001596052"/>
    </source>
</evidence>
<reference evidence="3" key="1">
    <citation type="journal article" date="2019" name="Int. J. Syst. Evol. Microbiol.">
        <title>The Global Catalogue of Microorganisms (GCM) 10K type strain sequencing project: providing services to taxonomists for standard genome sequencing and annotation.</title>
        <authorList>
            <consortium name="The Broad Institute Genomics Platform"/>
            <consortium name="The Broad Institute Genome Sequencing Center for Infectious Disease"/>
            <person name="Wu L."/>
            <person name="Ma J."/>
        </authorList>
    </citation>
    <scope>NUCLEOTIDE SEQUENCE [LARGE SCALE GENOMIC DNA]</scope>
    <source>
        <strain evidence="3">CGMCC 4.1469</strain>
    </source>
</reference>